<feature type="region of interest" description="Disordered" evidence="5">
    <location>
        <begin position="1355"/>
        <end position="1380"/>
    </location>
</feature>
<evidence type="ECO:0000313" key="7">
    <source>
        <dbReference type="EMBL" id="CBZ55354.1"/>
    </source>
</evidence>
<dbReference type="GO" id="GO:0019948">
    <property type="term" value="F:SUMO activating enzyme activity"/>
    <property type="evidence" value="ECO:0007669"/>
    <property type="project" value="TreeGrafter"/>
</dbReference>
<feature type="compositionally biased region" description="Basic and acidic residues" evidence="5">
    <location>
        <begin position="355"/>
        <end position="364"/>
    </location>
</feature>
<proteinExistence type="predicted"/>
<dbReference type="Pfam" id="PF00899">
    <property type="entry name" value="ThiF"/>
    <property type="match status" value="2"/>
</dbReference>
<feature type="region of interest" description="Disordered" evidence="5">
    <location>
        <begin position="2001"/>
        <end position="2068"/>
    </location>
</feature>
<feature type="compositionally biased region" description="Basic and acidic residues" evidence="5">
    <location>
        <begin position="159"/>
        <end position="182"/>
    </location>
</feature>
<evidence type="ECO:0000256" key="4">
    <source>
        <dbReference type="ARBA" id="ARBA00043952"/>
    </source>
</evidence>
<feature type="compositionally biased region" description="Basic and acidic residues" evidence="5">
    <location>
        <begin position="1637"/>
        <end position="1649"/>
    </location>
</feature>
<dbReference type="Gene3D" id="1.10.10.520">
    <property type="entry name" value="Ubiquitin activating enzymes (Uba3). Chain: B, domain 2"/>
    <property type="match status" value="1"/>
</dbReference>
<dbReference type="eggNOG" id="KOG2012">
    <property type="taxonomic scope" value="Eukaryota"/>
</dbReference>
<accession>F0VNQ8</accession>
<evidence type="ECO:0000313" key="8">
    <source>
        <dbReference type="Proteomes" id="UP000007494"/>
    </source>
</evidence>
<feature type="region of interest" description="Disordered" evidence="5">
    <location>
        <begin position="1720"/>
        <end position="1806"/>
    </location>
</feature>
<feature type="compositionally biased region" description="Basic and acidic residues" evidence="5">
    <location>
        <begin position="1776"/>
        <end position="1793"/>
    </location>
</feature>
<feature type="region of interest" description="Disordered" evidence="5">
    <location>
        <begin position="710"/>
        <end position="756"/>
    </location>
</feature>
<keyword evidence="1" id="KW-0547">Nucleotide-binding</keyword>
<feature type="region of interest" description="Disordered" evidence="5">
    <location>
        <begin position="1263"/>
        <end position="1285"/>
    </location>
</feature>
<feature type="domain" description="THIF-type NAD/FAD binding fold" evidence="6">
    <location>
        <begin position="892"/>
        <end position="1628"/>
    </location>
</feature>
<feature type="compositionally biased region" description="Basic and acidic residues" evidence="5">
    <location>
        <begin position="1075"/>
        <end position="1093"/>
    </location>
</feature>
<evidence type="ECO:0000259" key="6">
    <source>
        <dbReference type="Pfam" id="PF00899"/>
    </source>
</evidence>
<feature type="region of interest" description="Disordered" evidence="5">
    <location>
        <begin position="820"/>
        <end position="892"/>
    </location>
</feature>
<dbReference type="PANTHER" id="PTHR10953:SF102">
    <property type="entry name" value="ADENYLYLTRANSFERASE AND SULFURTRANSFERASE MOCS3"/>
    <property type="match status" value="1"/>
</dbReference>
<feature type="region of interest" description="Disordered" evidence="5">
    <location>
        <begin position="2086"/>
        <end position="2120"/>
    </location>
</feature>
<dbReference type="VEuPathDB" id="ToxoDB:NCLIV_057770"/>
<keyword evidence="3" id="KW-0067">ATP-binding</keyword>
<dbReference type="GO" id="GO:0005737">
    <property type="term" value="C:cytoplasm"/>
    <property type="evidence" value="ECO:0007669"/>
    <property type="project" value="TreeGrafter"/>
</dbReference>
<dbReference type="EMBL" id="FR823392">
    <property type="protein sequence ID" value="CBZ55354.1"/>
    <property type="molecule type" value="Genomic_DNA"/>
</dbReference>
<sequence length="2120" mass="227277">MENSERLGVFADARHGSVHDLPCSPSTASPALDASFSQSPSTSFLSREWPIYGREHVARLPRARVLLVGLQGVGVEAAKCLLLAGVGRLSLLDNDPPSGPEEASANFAIPNEGPQGEPLNWENPGEGETPEAGWAAGDGAHTAGAGSVPGVETEGPGGEAKEGHNWADRGQKDCGRNRDESPRHRRTAASRAMLAYAALKRLTLPHSRVHVVTDLGRGEERERGERASGGGAGTAGRHLKGLLASTDVVVLSNSPLDEVIHVNRLCREIQRERREARRSGTRPAGEADRYGGPYLVAVWTVGLAGRLFVDFGDTYSFGPPNDAHIDLPLASRFSAAPAPDAAEGALQTLQSRRRRGEETGKEEKEETEETEGSRLGLGDTAPEKEGEGGAAVNASRARCRLHYRPLDEALRDFGETSAPGGRPNCEEEIQDTQDVGIQPSDQAEEDEETKRQQMLHVAFLALDALLTKRRNAPLLDSSPTMRATGDFSAPLTSPPSLASSFSLASASLAPSHAWSFLADPGRSASPPKESEDGNVTGRTEPHLRQTPLRDDAVSGLCSGQSEKEAAEEILFVEEQAIRLWRRRRQAASVRGRRGDTLVAVRPRGTRPSRDGQNMAEEKREGHEGRERKTKDEAEVRVVARDLYRSMAGHIAPVASIMGGLAAQEALKALSARFTPFHQFFYFDALDILPSPGLPSFEVPREASLRLRRSSFDSPSCSSSSSPSTQLASSRSASAAATSSSAPASPPCSVSSSVSSSPPRWLGQERLLGSAVQTRLGSLHLFLAGAGAVGCELLKLFALMGVGCRPQSTASEAETPRAALEGNLAEQKAPSQGSVSAPDREGRIQDASQEMATPTGVIQGEEKTENRRDERERGRNERKGTEGEEGEDEGGCVTVADADFVERSNLNRQLLFTEKDVRRPKAVAAAEAASKLNRAMRVRPICAFVGTETEGQFFNWAFWRRQNLVAMALDTVAARMYLDSQCLLYQKPLVEAGTLGLRGHAQSLVPHLTESYGSTADPRGDDEEAPQPTCSVRLFPSSPLHLVQWASEAFNRTFGVPPERAGAFLVELDAVLRGQKGEETREREALGDGEEKNNGRVSNPVSQEMERPAEMGTARPAARVTGRETTTREEKGETKTHRTEACVGSSLKAAFSGRGGTSERRGSPPAGPRDAGNGRDRLPSPREAGKTSSESTSETLGETNAPTAGLTTQLAKEILNLPSVRDVPMHRSHDLADIFGTALDSLHVHSFQTRNDKEEEEGEIECLSATAGRGEESGGGETLPGSAEEAHVDRKAMEENNDAGAVSEQDEVRRQLRVTPLSFSEDDEDSLMFICTAAKLLSQVHGVSLDVCAARQGASDEHTGAQRPPTGVHAPESDADGADWDPRVVRKLLRDVQRQRRAASLSEAAKLASENPLSALAWLRNGALDTREKKAERRTWRRWLSSVFPKSSSELPAAGPGCRPSKATRGEDLDRTAEAVNVGELEGVLRGLRPLPETASGPSSTPSTVAHSLRLIQELELVWPQLSAPSLDSRSSLFSSPPQASPSAPPSADSALPQARRLFPLTYNKDASVHLRFLTATARLRGQCFRFSDLPDLLAVQQLSGRIVPATSTATTVAAGLAALEIYRLVQANLLGAADSPRERRAKWTTEGETAHAANGEAGGDNEPRVRSPYRVFSPSCSVALSAHTGRAGDPGTRRRPCLVMESLLDLACSGNKQGRAGAELVTPSAWHAPESTRGRGETGPWSYGHGESRLGGEASIDSRESQGASRSARDVAGLARGRDRQEERFQARTYREETPEEGDGEEERGDLAASLVTVDDVVRMLEDTLGVRVMVLTCEDSVLFSREESDGDAFFDWRAFWNPVDETPADTNGSLSALAPNARERVDGRAEGPMKDGTVTPVKEKAGESTETLAASPDRAVGGGTPLGSNFQFSSALSSSAAVSSLAGSPPFVSPSEPAAVSASSRGFGAGPLRPEAGSGLADVERKTDASLADTIREILRRTRGERPFFSRSQQGPVVGSAESDGDRNERTASGLGSARSCDPKSAPQAVSSRNQRREKDSSREREKKDGDDLSWVIVDVVAVDEENNEMAVPQLKLCISTKTKKHETKRRGEPGDQEAGDVS</sequence>
<evidence type="ECO:0000256" key="5">
    <source>
        <dbReference type="SAM" id="MobiDB-lite"/>
    </source>
</evidence>
<feature type="region of interest" description="Disordered" evidence="5">
    <location>
        <begin position="216"/>
        <end position="236"/>
    </location>
</feature>
<feature type="compositionally biased region" description="Basic and acidic residues" evidence="5">
    <location>
        <begin position="615"/>
        <end position="631"/>
    </location>
</feature>
<feature type="region of interest" description="Disordered" evidence="5">
    <location>
        <begin position="1075"/>
        <end position="1204"/>
    </location>
</feature>
<dbReference type="InterPro" id="IPR035985">
    <property type="entry name" value="Ubiquitin-activating_enz"/>
</dbReference>
<dbReference type="OrthoDB" id="10252231at2759"/>
<evidence type="ECO:0000256" key="1">
    <source>
        <dbReference type="ARBA" id="ARBA00022741"/>
    </source>
</evidence>
<dbReference type="Proteomes" id="UP000007494">
    <property type="component" value="Chromosome XI"/>
</dbReference>
<gene>
    <name evidence="7" type="ORF">NCLIV_057770</name>
</gene>
<dbReference type="PANTHER" id="PTHR10953">
    <property type="entry name" value="UBIQUITIN-ACTIVATING ENZYME E1"/>
    <property type="match status" value="1"/>
</dbReference>
<evidence type="ECO:0000256" key="3">
    <source>
        <dbReference type="ARBA" id="ARBA00022840"/>
    </source>
</evidence>
<feature type="compositionally biased region" description="Low complexity" evidence="5">
    <location>
        <begin position="1941"/>
        <end position="1961"/>
    </location>
</feature>
<feature type="compositionally biased region" description="Basic and acidic residues" evidence="5">
    <location>
        <begin position="1881"/>
        <end position="1890"/>
    </location>
</feature>
<dbReference type="InterPro" id="IPR023318">
    <property type="entry name" value="Ub_act_enz_dom_a_sf"/>
</dbReference>
<feature type="compositionally biased region" description="Low complexity" evidence="5">
    <location>
        <begin position="711"/>
        <end position="756"/>
    </location>
</feature>
<dbReference type="InParanoid" id="F0VNQ8"/>
<feature type="compositionally biased region" description="Acidic residues" evidence="5">
    <location>
        <begin position="1794"/>
        <end position="1804"/>
    </location>
</feature>
<reference evidence="8" key="1">
    <citation type="journal article" date="2012" name="PLoS Pathog.">
        <title>Comparative genomics of the apicomplexan parasites Toxoplasma gondii and Neospora caninum: Coccidia differing in host range and transmission strategy.</title>
        <authorList>
            <person name="Reid A.J."/>
            <person name="Vermont S.J."/>
            <person name="Cotton J.A."/>
            <person name="Harris D."/>
            <person name="Hill-Cawthorne G.A."/>
            <person name="Konen-Waisman S."/>
            <person name="Latham S.M."/>
            <person name="Mourier T."/>
            <person name="Norton R."/>
            <person name="Quail M.A."/>
            <person name="Sanders M."/>
            <person name="Shanmugam D."/>
            <person name="Sohal A."/>
            <person name="Wasmuth J.D."/>
            <person name="Brunk B."/>
            <person name="Grigg M.E."/>
            <person name="Howard J.C."/>
            <person name="Parkinson J."/>
            <person name="Roos D.S."/>
            <person name="Trees A.J."/>
            <person name="Berriman M."/>
            <person name="Pain A."/>
            <person name="Wastling J.M."/>
        </authorList>
    </citation>
    <scope>NUCLEOTIDE SEQUENCE [LARGE SCALE GENOMIC DNA]</scope>
    <source>
        <strain evidence="8">Liverpool</strain>
    </source>
</reference>
<feature type="compositionally biased region" description="Basic and acidic residues" evidence="5">
    <location>
        <begin position="1120"/>
        <end position="1139"/>
    </location>
</feature>
<feature type="region of interest" description="Disordered" evidence="5">
    <location>
        <begin position="1529"/>
        <end position="1550"/>
    </location>
</feature>
<name>F0VNQ8_NEOCL</name>
<keyword evidence="2" id="KW-0833">Ubl conjugation pathway</keyword>
<dbReference type="GeneID" id="13440767"/>
<dbReference type="OMA" id="QWASEAF"/>
<organism evidence="7 8">
    <name type="scientific">Neospora caninum (strain Liverpool)</name>
    <dbReference type="NCBI Taxonomy" id="572307"/>
    <lineage>
        <taxon>Eukaryota</taxon>
        <taxon>Sar</taxon>
        <taxon>Alveolata</taxon>
        <taxon>Apicomplexa</taxon>
        <taxon>Conoidasida</taxon>
        <taxon>Coccidia</taxon>
        <taxon>Eucoccidiorida</taxon>
        <taxon>Eimeriorina</taxon>
        <taxon>Sarcocystidae</taxon>
        <taxon>Neospora</taxon>
    </lineage>
</organism>
<dbReference type="InterPro" id="IPR000594">
    <property type="entry name" value="ThiF_NAD_FAD-bd"/>
</dbReference>
<feature type="domain" description="THIF-type NAD/FAD binding fold" evidence="6">
    <location>
        <begin position="49"/>
        <end position="95"/>
    </location>
</feature>
<dbReference type="RefSeq" id="XP_003885382.1">
    <property type="nucleotide sequence ID" value="XM_003885333.1"/>
</dbReference>
<feature type="region of interest" description="Disordered" evidence="5">
    <location>
        <begin position="1881"/>
        <end position="1922"/>
    </location>
</feature>
<feature type="compositionally biased region" description="Low complexity" evidence="5">
    <location>
        <begin position="1186"/>
        <end position="1198"/>
    </location>
</feature>
<feature type="compositionally biased region" description="Basic and acidic residues" evidence="5">
    <location>
        <begin position="539"/>
        <end position="552"/>
    </location>
</feature>
<feature type="compositionally biased region" description="Low complexity" evidence="5">
    <location>
        <begin position="132"/>
        <end position="154"/>
    </location>
</feature>
<feature type="region of interest" description="Disordered" evidence="5">
    <location>
        <begin position="518"/>
        <end position="559"/>
    </location>
</feature>
<feature type="region of interest" description="Disordered" evidence="5">
    <location>
        <begin position="1637"/>
        <end position="1666"/>
    </location>
</feature>
<feature type="compositionally biased region" description="Basic and acidic residues" evidence="5">
    <location>
        <begin position="1171"/>
        <end position="1184"/>
    </location>
</feature>
<feature type="compositionally biased region" description="Basic and acidic residues" evidence="5">
    <location>
        <begin position="859"/>
        <end position="881"/>
    </location>
</feature>
<feature type="compositionally biased region" description="Basic and acidic residues" evidence="5">
    <location>
        <begin position="216"/>
        <end position="226"/>
    </location>
</feature>
<keyword evidence="8" id="KW-1185">Reference proteome</keyword>
<feature type="compositionally biased region" description="Basic and acidic residues" evidence="5">
    <location>
        <begin position="1463"/>
        <end position="1472"/>
    </location>
</feature>
<dbReference type="GO" id="GO:0031510">
    <property type="term" value="C:SUMO activating enzyme complex"/>
    <property type="evidence" value="ECO:0007669"/>
    <property type="project" value="TreeGrafter"/>
</dbReference>
<feature type="region of interest" description="Disordered" evidence="5">
    <location>
        <begin position="1941"/>
        <end position="1982"/>
    </location>
</feature>
<dbReference type="GO" id="GO:0005524">
    <property type="term" value="F:ATP binding"/>
    <property type="evidence" value="ECO:0007669"/>
    <property type="project" value="UniProtKB-KW"/>
</dbReference>
<dbReference type="InterPro" id="IPR045886">
    <property type="entry name" value="ThiF/MoeB/HesA"/>
</dbReference>
<feature type="region of interest" description="Disordered" evidence="5">
    <location>
        <begin position="1447"/>
        <end position="1474"/>
    </location>
</feature>
<feature type="region of interest" description="Disordered" evidence="5">
    <location>
        <begin position="1009"/>
        <end position="1028"/>
    </location>
</feature>
<feature type="region of interest" description="Disordered" evidence="5">
    <location>
        <begin position="591"/>
        <end position="631"/>
    </location>
</feature>
<protein>
    <submittedName>
        <fullName evidence="7">Putative ubiquitin-activating enzyme e1</fullName>
    </submittedName>
</protein>
<comment type="pathway">
    <text evidence="4">Protein modification.</text>
</comment>
<evidence type="ECO:0000256" key="2">
    <source>
        <dbReference type="ARBA" id="ARBA00022786"/>
    </source>
</evidence>
<feature type="region of interest" description="Disordered" evidence="5">
    <location>
        <begin position="94"/>
        <end position="187"/>
    </location>
</feature>
<dbReference type="Gene3D" id="3.40.50.720">
    <property type="entry name" value="NAD(P)-binding Rossmann-like Domain"/>
    <property type="match status" value="3"/>
</dbReference>
<feature type="compositionally biased region" description="Basic and acidic residues" evidence="5">
    <location>
        <begin position="2052"/>
        <end position="2068"/>
    </location>
</feature>
<feature type="compositionally biased region" description="Basic and acidic residues" evidence="5">
    <location>
        <begin position="1746"/>
        <end position="1760"/>
    </location>
</feature>
<feature type="region of interest" description="Disordered" evidence="5">
    <location>
        <begin position="350"/>
        <end position="393"/>
    </location>
</feature>
<dbReference type="GO" id="GO:0016925">
    <property type="term" value="P:protein sumoylation"/>
    <property type="evidence" value="ECO:0007669"/>
    <property type="project" value="TreeGrafter"/>
</dbReference>
<dbReference type="Gene3D" id="3.40.50.12550">
    <property type="entry name" value="Ubiquitin-activating enzyme E1, inactive adenylation domain, subdomain 2"/>
    <property type="match status" value="1"/>
</dbReference>
<dbReference type="SUPFAM" id="SSF69572">
    <property type="entry name" value="Activating enzymes of the ubiquitin-like proteins"/>
    <property type="match status" value="4"/>
</dbReference>